<dbReference type="Proteomes" id="UP001732700">
    <property type="component" value="Chromosome 1A"/>
</dbReference>
<proteinExistence type="predicted"/>
<name>A0ACD5T919_AVESA</name>
<sequence length="165" mass="18297">MVMVDSDEVWSRYVEAKKDARGYRTKVVKNWEAIATIYSKDHATGAGARTGAECVQEQDTPTAEETPEVPPKRQRIGDATLCMMGQMKTSFDEALKTTEPLPMPKVTPPTEILDALKKVQGLGDSDIITAYTKLTANERSFESFMALPENLKKNYLLALPRSLLG</sequence>
<evidence type="ECO:0000313" key="2">
    <source>
        <dbReference type="Proteomes" id="UP001732700"/>
    </source>
</evidence>
<accession>A0ACD5T919</accession>
<protein>
    <submittedName>
        <fullName evidence="1">Uncharacterized protein</fullName>
    </submittedName>
</protein>
<organism evidence="1 2">
    <name type="scientific">Avena sativa</name>
    <name type="common">Oat</name>
    <dbReference type="NCBI Taxonomy" id="4498"/>
    <lineage>
        <taxon>Eukaryota</taxon>
        <taxon>Viridiplantae</taxon>
        <taxon>Streptophyta</taxon>
        <taxon>Embryophyta</taxon>
        <taxon>Tracheophyta</taxon>
        <taxon>Spermatophyta</taxon>
        <taxon>Magnoliopsida</taxon>
        <taxon>Liliopsida</taxon>
        <taxon>Poales</taxon>
        <taxon>Poaceae</taxon>
        <taxon>BOP clade</taxon>
        <taxon>Pooideae</taxon>
        <taxon>Poodae</taxon>
        <taxon>Poeae</taxon>
        <taxon>Poeae Chloroplast Group 1 (Aveneae type)</taxon>
        <taxon>Aveninae</taxon>
        <taxon>Avena</taxon>
    </lineage>
</organism>
<reference evidence="1" key="1">
    <citation type="submission" date="2021-05" db="EMBL/GenBank/DDBJ databases">
        <authorList>
            <person name="Scholz U."/>
            <person name="Mascher M."/>
            <person name="Fiebig A."/>
        </authorList>
    </citation>
    <scope>NUCLEOTIDE SEQUENCE [LARGE SCALE GENOMIC DNA]</scope>
</reference>
<evidence type="ECO:0000313" key="1">
    <source>
        <dbReference type="EnsemblPlants" id="AVESA.00010b.r2.1AG0012850.1.CDS"/>
    </source>
</evidence>
<keyword evidence="2" id="KW-1185">Reference proteome</keyword>
<dbReference type="EnsemblPlants" id="AVESA.00010b.r2.1AG0012850.1">
    <property type="protein sequence ID" value="AVESA.00010b.r2.1AG0012850.1.CDS"/>
    <property type="gene ID" value="AVESA.00010b.r2.1AG0012850"/>
</dbReference>
<reference evidence="1" key="2">
    <citation type="submission" date="2025-09" db="UniProtKB">
        <authorList>
            <consortium name="EnsemblPlants"/>
        </authorList>
    </citation>
    <scope>IDENTIFICATION</scope>
</reference>